<evidence type="ECO:0000313" key="1">
    <source>
        <dbReference type="EMBL" id="MEJ8858623.1"/>
    </source>
</evidence>
<reference evidence="1 2" key="1">
    <citation type="submission" date="2024-03" db="EMBL/GenBank/DDBJ databases">
        <title>Novel species of the genus Variovorax.</title>
        <authorList>
            <person name="Liu Q."/>
            <person name="Xin Y.-H."/>
        </authorList>
    </citation>
    <scope>NUCLEOTIDE SEQUENCE [LARGE SCALE GENOMIC DNA]</scope>
    <source>
        <strain evidence="1 2">KACC 18901</strain>
    </source>
</reference>
<evidence type="ECO:0000313" key="2">
    <source>
        <dbReference type="Proteomes" id="UP001367030"/>
    </source>
</evidence>
<name>A0ABU8XHT7_9BURK</name>
<proteinExistence type="predicted"/>
<comment type="caution">
    <text evidence="1">The sequence shown here is derived from an EMBL/GenBank/DDBJ whole genome shotgun (WGS) entry which is preliminary data.</text>
</comment>
<keyword evidence="1" id="KW-0808">Transferase</keyword>
<dbReference type="GO" id="GO:0016740">
    <property type="term" value="F:transferase activity"/>
    <property type="evidence" value="ECO:0007669"/>
    <property type="project" value="UniProtKB-KW"/>
</dbReference>
<dbReference type="Proteomes" id="UP001367030">
    <property type="component" value="Unassembled WGS sequence"/>
</dbReference>
<dbReference type="RefSeq" id="WP_340338683.1">
    <property type="nucleotide sequence ID" value="NZ_JBBKZS010000018.1"/>
</dbReference>
<gene>
    <name evidence="1" type="ORF">WKW79_28900</name>
</gene>
<keyword evidence="2" id="KW-1185">Reference proteome</keyword>
<dbReference type="InterPro" id="IPR014942">
    <property type="entry name" value="AbiEii"/>
</dbReference>
<protein>
    <submittedName>
        <fullName evidence="1">Nucleotidyl transferase AbiEii/AbiGii toxin family protein</fullName>
    </submittedName>
</protein>
<accession>A0ABU8XHT7</accession>
<dbReference type="EMBL" id="JBBKZS010000018">
    <property type="protein sequence ID" value="MEJ8858623.1"/>
    <property type="molecule type" value="Genomic_DNA"/>
</dbReference>
<organism evidence="1 2">
    <name type="scientific">Variovorax robiniae</name>
    <dbReference type="NCBI Taxonomy" id="1836199"/>
    <lineage>
        <taxon>Bacteria</taxon>
        <taxon>Pseudomonadati</taxon>
        <taxon>Pseudomonadota</taxon>
        <taxon>Betaproteobacteria</taxon>
        <taxon>Burkholderiales</taxon>
        <taxon>Comamonadaceae</taxon>
        <taxon>Variovorax</taxon>
    </lineage>
</organism>
<sequence length="281" mass="31282">MSRNIAGSIRARLKQIADAKKQDFNLTLTHYGLERLLYRLSISSSASNYLLKGALLFSLWYDQPHRPTRDVDLLGFGPDDVASTVSAFREICQIAVDDGIAFDAASVQGAVIRKEAGYGGVRIDLRATLDGARIALQVDIGFGDAVTPAPEAVSYPVLLEDLPAPQLRSYPKYTVVAEKFHAVCLLGMANTRMKDYFDLWVLMTEGTLDTSELRRAIAATFERRKLSMPSNLPTGLSESFSDDRAKKAQWAAFLKKNRLEAMDLAHVVTRLREEFQKCRAF</sequence>
<dbReference type="Pfam" id="PF08843">
    <property type="entry name" value="AbiEii"/>
    <property type="match status" value="1"/>
</dbReference>